<dbReference type="Pfam" id="PF01794">
    <property type="entry name" value="Ferric_reduct"/>
    <property type="match status" value="1"/>
</dbReference>
<feature type="domain" description="Ferric oxidoreductase" evidence="8">
    <location>
        <begin position="51"/>
        <end position="161"/>
    </location>
</feature>
<comment type="similarity">
    <text evidence="7">Belongs to the MsrQ family.</text>
</comment>
<gene>
    <name evidence="7" type="primary">msrQ</name>
    <name evidence="9" type="ORF">SAMN04488092_112113</name>
</gene>
<feature type="transmembrane region" description="Helical" evidence="7">
    <location>
        <begin position="178"/>
        <end position="196"/>
    </location>
</feature>
<keyword evidence="10" id="KW-1185">Reference proteome</keyword>
<comment type="cofactor">
    <cofactor evidence="7">
        <name>FMN</name>
        <dbReference type="ChEBI" id="CHEBI:58210"/>
    </cofactor>
    <text evidence="7">Binds 1 FMN per subunit.</text>
</comment>
<dbReference type="InterPro" id="IPR022837">
    <property type="entry name" value="MsrQ-like"/>
</dbReference>
<feature type="transmembrane region" description="Helical" evidence="7">
    <location>
        <begin position="82"/>
        <end position="100"/>
    </location>
</feature>
<dbReference type="GO" id="GO:0016679">
    <property type="term" value="F:oxidoreductase activity, acting on diphenols and related substances as donors"/>
    <property type="evidence" value="ECO:0007669"/>
    <property type="project" value="TreeGrafter"/>
</dbReference>
<comment type="cofactor">
    <cofactor evidence="7">
        <name>heme b</name>
        <dbReference type="ChEBI" id="CHEBI:60344"/>
    </cofactor>
    <text evidence="7">Binds 1 heme b (iron(II)-protoporphyrin IX) group per subunit.</text>
</comment>
<comment type="subunit">
    <text evidence="7">Heterodimer of a catalytic subunit (MsrP) and a heme-binding subunit (MsrQ).</text>
</comment>
<evidence type="ECO:0000259" key="8">
    <source>
        <dbReference type="Pfam" id="PF01794"/>
    </source>
</evidence>
<keyword evidence="7" id="KW-0249">Electron transport</keyword>
<evidence type="ECO:0000256" key="2">
    <source>
        <dbReference type="ARBA" id="ARBA00022448"/>
    </source>
</evidence>
<dbReference type="PANTHER" id="PTHR36964:SF1">
    <property type="entry name" value="PROTEIN-METHIONINE-SULFOXIDE REDUCTASE HEME-BINDING SUBUNIT MSRQ"/>
    <property type="match status" value="1"/>
</dbReference>
<dbReference type="GO" id="GO:0030091">
    <property type="term" value="P:protein repair"/>
    <property type="evidence" value="ECO:0007669"/>
    <property type="project" value="UniProtKB-UniRule"/>
</dbReference>
<dbReference type="GO" id="GO:0010181">
    <property type="term" value="F:FMN binding"/>
    <property type="evidence" value="ECO:0007669"/>
    <property type="project" value="UniProtKB-UniRule"/>
</dbReference>
<dbReference type="EMBL" id="FOEP01000012">
    <property type="protein sequence ID" value="SEQ76281.1"/>
    <property type="molecule type" value="Genomic_DNA"/>
</dbReference>
<keyword evidence="7" id="KW-1003">Cell membrane</keyword>
<keyword evidence="7" id="KW-0349">Heme</keyword>
<feature type="transmembrane region" description="Helical" evidence="7">
    <location>
        <begin position="51"/>
        <end position="70"/>
    </location>
</feature>
<comment type="subcellular location">
    <subcellularLocation>
        <location evidence="7">Cell membrane</location>
        <topology evidence="7">Multi-pass membrane protein</topology>
    </subcellularLocation>
    <subcellularLocation>
        <location evidence="1">Membrane</location>
        <topology evidence="1">Multi-pass membrane protein</topology>
    </subcellularLocation>
</comment>
<sequence length="206" mass="22987">MLVDRINQSARKIPAWSLYIVGVLPGLWLLWQAVNGGLGVDPVKALEHELGLLALQLLVAGLCITPLRRVAGVNLLKFRRAIGLLAFFYVVLHLLVWMVLDLQLLSRVWADILKRPYITVGMAALVLMLPLAITSNNWSVRRLGRRWRQLHKLTYVVVILGGVHFVMLRKGIQIEPLLYLAGIAALLAFRVGPGVSRIRVRLGRAG</sequence>
<keyword evidence="7" id="KW-0285">Flavoprotein</keyword>
<dbReference type="GO" id="GO:0020037">
    <property type="term" value="F:heme binding"/>
    <property type="evidence" value="ECO:0007669"/>
    <property type="project" value="UniProtKB-UniRule"/>
</dbReference>
<keyword evidence="2 7" id="KW-0813">Transport</keyword>
<dbReference type="HAMAP" id="MF_01207">
    <property type="entry name" value="MsrQ"/>
    <property type="match status" value="1"/>
</dbReference>
<dbReference type="Proteomes" id="UP000198634">
    <property type="component" value="Unassembled WGS sequence"/>
</dbReference>
<keyword evidence="4 7" id="KW-1133">Transmembrane helix</keyword>
<dbReference type="GO" id="GO:0005886">
    <property type="term" value="C:plasma membrane"/>
    <property type="evidence" value="ECO:0007669"/>
    <property type="project" value="UniProtKB-SubCell"/>
</dbReference>
<evidence type="ECO:0000256" key="7">
    <source>
        <dbReference type="HAMAP-Rule" id="MF_01207"/>
    </source>
</evidence>
<feature type="transmembrane region" description="Helical" evidence="7">
    <location>
        <begin position="112"/>
        <end position="133"/>
    </location>
</feature>
<keyword evidence="7" id="KW-0479">Metal-binding</keyword>
<dbReference type="AlphaFoldDB" id="A0A1H9INF6"/>
<evidence type="ECO:0000256" key="4">
    <source>
        <dbReference type="ARBA" id="ARBA00022989"/>
    </source>
</evidence>
<dbReference type="GO" id="GO:0009055">
    <property type="term" value="F:electron transfer activity"/>
    <property type="evidence" value="ECO:0007669"/>
    <property type="project" value="UniProtKB-UniRule"/>
</dbReference>
<evidence type="ECO:0000256" key="5">
    <source>
        <dbReference type="ARBA" id="ARBA00023004"/>
    </source>
</evidence>
<keyword evidence="6 7" id="KW-0472">Membrane</keyword>
<evidence type="ECO:0000256" key="6">
    <source>
        <dbReference type="ARBA" id="ARBA00023136"/>
    </source>
</evidence>
<organism evidence="9 10">
    <name type="scientific">Thalassovita taeanensis</name>
    <dbReference type="NCBI Taxonomy" id="657014"/>
    <lineage>
        <taxon>Bacteria</taxon>
        <taxon>Pseudomonadati</taxon>
        <taxon>Pseudomonadota</taxon>
        <taxon>Alphaproteobacteria</taxon>
        <taxon>Rhodobacterales</taxon>
        <taxon>Roseobacteraceae</taxon>
        <taxon>Thalassovita</taxon>
    </lineage>
</organism>
<evidence type="ECO:0000313" key="9">
    <source>
        <dbReference type="EMBL" id="SEQ76281.1"/>
    </source>
</evidence>
<name>A0A1H9INF6_9RHOB</name>
<evidence type="ECO:0000256" key="1">
    <source>
        <dbReference type="ARBA" id="ARBA00004141"/>
    </source>
</evidence>
<dbReference type="RefSeq" id="WP_175545342.1">
    <property type="nucleotide sequence ID" value="NZ_FOEP01000012.1"/>
</dbReference>
<dbReference type="STRING" id="657014.SAMN04488092_112113"/>
<comment type="function">
    <text evidence="7">Part of the MsrPQ system that repairs oxidized periplasmic proteins containing methionine sulfoxide residues (Met-O), using respiratory chain electrons. Thus protects these proteins from oxidative-stress damage caused by reactive species of oxygen and chlorine generated by the host defense mechanisms. MsrPQ is essential for the maintenance of envelope integrity under bleach stress, rescuing a wide series of structurally unrelated periplasmic proteins from methionine oxidation. MsrQ provides electrons for reduction to the reductase catalytic subunit MsrP, using the quinone pool of the respiratory chain.</text>
</comment>
<dbReference type="PANTHER" id="PTHR36964">
    <property type="entry name" value="PROTEIN-METHIONINE-SULFOXIDE REDUCTASE HEME-BINDING SUBUNIT MSRQ"/>
    <property type="match status" value="1"/>
</dbReference>
<evidence type="ECO:0000313" key="10">
    <source>
        <dbReference type="Proteomes" id="UP000198634"/>
    </source>
</evidence>
<dbReference type="NCBIfam" id="NF003833">
    <property type="entry name" value="PRK05419.1-5"/>
    <property type="match status" value="1"/>
</dbReference>
<accession>A0A1H9INF6</accession>
<evidence type="ECO:0000256" key="3">
    <source>
        <dbReference type="ARBA" id="ARBA00022692"/>
    </source>
</evidence>
<keyword evidence="3 7" id="KW-0812">Transmembrane</keyword>
<keyword evidence="7" id="KW-0288">FMN</keyword>
<reference evidence="9 10" key="1">
    <citation type="submission" date="2016-10" db="EMBL/GenBank/DDBJ databases">
        <authorList>
            <person name="de Groot N.N."/>
        </authorList>
    </citation>
    <scope>NUCLEOTIDE SEQUENCE [LARGE SCALE GENOMIC DNA]</scope>
    <source>
        <strain evidence="9 10">DSM 22007</strain>
    </source>
</reference>
<protein>
    <recommendedName>
        <fullName evidence="7">Protein-methionine-sulfoxide reductase heme-binding subunit MsrQ</fullName>
    </recommendedName>
    <alternativeName>
        <fullName evidence="7">Flavocytochrome MsrQ</fullName>
    </alternativeName>
</protein>
<feature type="transmembrane region" description="Helical" evidence="7">
    <location>
        <begin position="153"/>
        <end position="172"/>
    </location>
</feature>
<keyword evidence="5 7" id="KW-0408">Iron</keyword>
<feature type="transmembrane region" description="Helical" evidence="7">
    <location>
        <begin position="12"/>
        <end position="31"/>
    </location>
</feature>
<dbReference type="GO" id="GO:0046872">
    <property type="term" value="F:metal ion binding"/>
    <property type="evidence" value="ECO:0007669"/>
    <property type="project" value="UniProtKB-KW"/>
</dbReference>
<dbReference type="InterPro" id="IPR013130">
    <property type="entry name" value="Fe3_Rdtase_TM_dom"/>
</dbReference>
<proteinExistence type="inferred from homology"/>